<dbReference type="EC" id="6.2.1.64" evidence="4"/>
<evidence type="ECO:0000256" key="4">
    <source>
        <dbReference type="RuleBase" id="RU368009"/>
    </source>
</evidence>
<dbReference type="AlphaFoldDB" id="A0A0J9T0N2"/>
<dbReference type="GO" id="GO:0019781">
    <property type="term" value="F:NEDD8 activating enzyme activity"/>
    <property type="evidence" value="ECO:0007669"/>
    <property type="project" value="UniProtKB-UniRule"/>
</dbReference>
<comment type="catalytic activity">
    <reaction evidence="4">
        <text>ATP + [NEDD8 protein] + [E1 NEDD8-activating enzyme]-L-cysteine = AMP + diphosphate + [E1 NEDD8-activating enzyme]-S-[NEDD8 protein]-yl-L-cysteine.</text>
        <dbReference type="EC" id="6.2.1.64"/>
    </reaction>
</comment>
<keyword evidence="2 4" id="KW-0833">Ubl conjugation pathway</keyword>
<dbReference type="PANTHER" id="PTHR10953">
    <property type="entry name" value="UBIQUITIN-ACTIVATING ENZYME E1"/>
    <property type="match status" value="1"/>
</dbReference>
<evidence type="ECO:0000256" key="2">
    <source>
        <dbReference type="ARBA" id="ARBA00022786"/>
    </source>
</evidence>
<dbReference type="PANTHER" id="PTHR10953:SF6">
    <property type="entry name" value="NEDD8-ACTIVATING ENZYME E1 CATALYTIC SUBUNIT"/>
    <property type="match status" value="1"/>
</dbReference>
<accession>A0A0J9T0N2</accession>
<name>A0A0J9T0N2_PLAV1</name>
<evidence type="ECO:0000313" key="7">
    <source>
        <dbReference type="Proteomes" id="UP000053327"/>
    </source>
</evidence>
<dbReference type="Proteomes" id="UP000053327">
    <property type="component" value="Unassembled WGS sequence"/>
</dbReference>
<dbReference type="GO" id="GO:0005524">
    <property type="term" value="F:ATP binding"/>
    <property type="evidence" value="ECO:0007669"/>
    <property type="project" value="UniProtKB-UniRule"/>
</dbReference>
<comment type="pathway">
    <text evidence="4">Protein modification; protein neddylation.</text>
</comment>
<dbReference type="EMBL" id="KQ234770">
    <property type="protein sequence ID" value="KMZ88147.1"/>
    <property type="molecule type" value="Genomic_DNA"/>
</dbReference>
<reference evidence="6 7" key="1">
    <citation type="submission" date="2011-08" db="EMBL/GenBank/DDBJ databases">
        <title>The Genome Sequence of Plasmodium vivax Brazil I.</title>
        <authorList>
            <consortium name="The Broad Institute Genome Sequencing Platform"/>
            <consortium name="The Broad Institute Genome Sequencing Center for Infectious Disease"/>
            <person name="Neafsey D."/>
            <person name="Carlton J."/>
            <person name="Barnwell J."/>
            <person name="Collins W."/>
            <person name="Escalante A."/>
            <person name="Mullikin J."/>
            <person name="Saul A."/>
            <person name="Guigo R."/>
            <person name="Camara F."/>
            <person name="Young S.K."/>
            <person name="Zeng Q."/>
            <person name="Gargeya S."/>
            <person name="Fitzgerald M."/>
            <person name="Haas B."/>
            <person name="Abouelleil A."/>
            <person name="Alvarado L."/>
            <person name="Arachchi H.M."/>
            <person name="Berlin A."/>
            <person name="Brown A."/>
            <person name="Chapman S.B."/>
            <person name="Chen Z."/>
            <person name="Dunbar C."/>
            <person name="Freedman E."/>
            <person name="Gearin G."/>
            <person name="Gellesch M."/>
            <person name="Goldberg J."/>
            <person name="Griggs A."/>
            <person name="Gujja S."/>
            <person name="Heiman D."/>
            <person name="Howarth C."/>
            <person name="Larson L."/>
            <person name="Lui A."/>
            <person name="MacDonald P.J.P."/>
            <person name="Montmayeur A."/>
            <person name="Murphy C."/>
            <person name="Neiman D."/>
            <person name="Pearson M."/>
            <person name="Priest M."/>
            <person name="Roberts A."/>
            <person name="Saif S."/>
            <person name="Shea T."/>
            <person name="Shenoy N."/>
            <person name="Sisk P."/>
            <person name="Stolte C."/>
            <person name="Sykes S."/>
            <person name="Wortman J."/>
            <person name="Nusbaum C."/>
            <person name="Birren B."/>
        </authorList>
    </citation>
    <scope>NUCLEOTIDE SEQUENCE [LARGE SCALE GENOMIC DNA]</scope>
    <source>
        <strain evidence="6 7">Brazil I</strain>
    </source>
</reference>
<dbReference type="Pfam" id="PF00899">
    <property type="entry name" value="ThiF"/>
    <property type="match status" value="1"/>
</dbReference>
<evidence type="ECO:0000256" key="3">
    <source>
        <dbReference type="ARBA" id="ARBA00022840"/>
    </source>
</evidence>
<gene>
    <name evidence="6" type="ORF">PVBG_02608</name>
</gene>
<dbReference type="Gene3D" id="3.40.50.720">
    <property type="entry name" value="NAD(P)-binding Rossmann-like Domain"/>
    <property type="match status" value="1"/>
</dbReference>
<dbReference type="Gene3D" id="1.10.10.520">
    <property type="entry name" value="Ubiquitin activating enzymes (Uba3). Chain: B, domain 2"/>
    <property type="match status" value="1"/>
</dbReference>
<keyword evidence="1 4" id="KW-0547">Nucleotide-binding</keyword>
<dbReference type="UniPathway" id="UPA00885"/>
<dbReference type="InterPro" id="IPR035985">
    <property type="entry name" value="Ubiquitin-activating_enz"/>
</dbReference>
<evidence type="ECO:0000256" key="1">
    <source>
        <dbReference type="ARBA" id="ARBA00022741"/>
    </source>
</evidence>
<dbReference type="InterPro" id="IPR000594">
    <property type="entry name" value="ThiF_NAD_FAD-bd"/>
</dbReference>
<dbReference type="SUPFAM" id="SSF69572">
    <property type="entry name" value="Activating enzymes of the ubiquitin-like proteins"/>
    <property type="match status" value="1"/>
</dbReference>
<comment type="similarity">
    <text evidence="4">Belongs to the ubiquitin-activating E1 family. UBA3 subfamily.</text>
</comment>
<organism evidence="6 7">
    <name type="scientific">Plasmodium vivax (strain Brazil I)</name>
    <dbReference type="NCBI Taxonomy" id="1033975"/>
    <lineage>
        <taxon>Eukaryota</taxon>
        <taxon>Sar</taxon>
        <taxon>Alveolata</taxon>
        <taxon>Apicomplexa</taxon>
        <taxon>Aconoidasida</taxon>
        <taxon>Haemosporida</taxon>
        <taxon>Plasmodiidae</taxon>
        <taxon>Plasmodium</taxon>
        <taxon>Plasmodium (Plasmodium)</taxon>
    </lineage>
</organism>
<comment type="function">
    <text evidence="4">Catalytic subunit of the dimeric E1 enzyme, which activates NEDD8.</text>
</comment>
<sequence length="406" mass="45824">MGAAKVLVVGCGGLGNEVVKNLIYQNVKDITLVDHDTVELSNISRQFFFSHEDIGRSKAVVIEEKVKERYPHMSITSFVKDVESFDIHFFESFDYIMGCLDNISSRMFLNNLVFTLRRDVIYIDGGVEGLRGSVKVVDRCSHFACVQCTLGNYATGGEQPGGQREGDVDGDGVPLPVCSIAGRPTNFTHCVLHSMHVAFEQLRGKKPNVSDRTHVLWIHEEAKKRATQYRIDHEDYHVTRQIVQNTIPTTISTLMVTSSIMTTEMHTVASQMGRGELQEVSPRTHHHSDVLYVGEKGFYLLHYKMFKNPQCIICSRKRIHITFKRSDTFGQLVRCIRRDYGVDRISVSTESAILFFAAGCLVGRGYERRLSATFAQLLDRGELRERDYLNVQAGGAPSFVFLLDVE</sequence>
<evidence type="ECO:0000313" key="6">
    <source>
        <dbReference type="EMBL" id="KMZ88147.1"/>
    </source>
</evidence>
<dbReference type="GO" id="GO:0045116">
    <property type="term" value="P:protein neddylation"/>
    <property type="evidence" value="ECO:0007669"/>
    <property type="project" value="UniProtKB-UniRule"/>
</dbReference>
<evidence type="ECO:0000259" key="5">
    <source>
        <dbReference type="Pfam" id="PF00899"/>
    </source>
</evidence>
<dbReference type="GO" id="GO:0005737">
    <property type="term" value="C:cytoplasm"/>
    <property type="evidence" value="ECO:0007669"/>
    <property type="project" value="TreeGrafter"/>
</dbReference>
<keyword evidence="4" id="KW-0436">Ligase</keyword>
<dbReference type="GO" id="GO:0005634">
    <property type="term" value="C:nucleus"/>
    <property type="evidence" value="ECO:0007669"/>
    <property type="project" value="TreeGrafter"/>
</dbReference>
<dbReference type="InterPro" id="IPR045886">
    <property type="entry name" value="ThiF/MoeB/HesA"/>
</dbReference>
<protein>
    <recommendedName>
        <fullName evidence="4">NEDD8-activating enzyme E1 catalytic subunit</fullName>
        <ecNumber evidence="4">6.2.1.64</ecNumber>
    </recommendedName>
</protein>
<dbReference type="FunFam" id="3.50.50.80:FF:000002">
    <property type="entry name" value="SUMO-activating enzyme subunit 2"/>
    <property type="match status" value="1"/>
</dbReference>
<feature type="domain" description="THIF-type NAD/FAD binding fold" evidence="5">
    <location>
        <begin position="3"/>
        <end position="270"/>
    </location>
</feature>
<dbReference type="InterPro" id="IPR023318">
    <property type="entry name" value="Ub_act_enz_dom_a_sf"/>
</dbReference>
<keyword evidence="3 4" id="KW-0067">ATP-binding</keyword>
<proteinExistence type="inferred from homology"/>
<dbReference type="OrthoDB" id="10255449at2759"/>